<dbReference type="STRING" id="229535.A0A0M9WKS1"/>
<keyword evidence="4" id="KW-0408">Iron</keyword>
<dbReference type="Proteomes" id="UP000037696">
    <property type="component" value="Unassembled WGS sequence"/>
</dbReference>
<dbReference type="GO" id="GO:0051537">
    <property type="term" value="F:2 iron, 2 sulfur cluster binding"/>
    <property type="evidence" value="ECO:0007669"/>
    <property type="project" value="UniProtKB-KW"/>
</dbReference>
<comment type="caution">
    <text evidence="8">The sequence shown here is derived from an EMBL/GenBank/DDBJ whole genome shotgun (WGS) entry which is preliminary data.</text>
</comment>
<keyword evidence="1" id="KW-0001">2Fe-2S</keyword>
<dbReference type="GO" id="GO:0016491">
    <property type="term" value="F:oxidoreductase activity"/>
    <property type="evidence" value="ECO:0007669"/>
    <property type="project" value="UniProtKB-KW"/>
</dbReference>
<accession>A0A0M9WKS1</accession>
<feature type="domain" description="Rieske" evidence="7">
    <location>
        <begin position="87"/>
        <end position="173"/>
    </location>
</feature>
<evidence type="ECO:0000313" key="9">
    <source>
        <dbReference type="Proteomes" id="UP000037696"/>
    </source>
</evidence>
<keyword evidence="5" id="KW-0411">Iron-sulfur</keyword>
<keyword evidence="2" id="KW-0479">Metal-binding</keyword>
<dbReference type="Pfam" id="PF00355">
    <property type="entry name" value="Rieske"/>
    <property type="match status" value="1"/>
</dbReference>
<keyword evidence="6" id="KW-1133">Transmembrane helix</keyword>
<evidence type="ECO:0000256" key="2">
    <source>
        <dbReference type="ARBA" id="ARBA00022723"/>
    </source>
</evidence>
<dbReference type="GO" id="GO:0046872">
    <property type="term" value="F:metal ion binding"/>
    <property type="evidence" value="ECO:0007669"/>
    <property type="project" value="UniProtKB-KW"/>
</dbReference>
<evidence type="ECO:0000256" key="5">
    <source>
        <dbReference type="ARBA" id="ARBA00023014"/>
    </source>
</evidence>
<dbReference type="PRINTS" id="PR00090">
    <property type="entry name" value="RNGDIOXGNASE"/>
</dbReference>
<dbReference type="PROSITE" id="PS51296">
    <property type="entry name" value="RIESKE"/>
    <property type="match status" value="1"/>
</dbReference>
<dbReference type="InterPro" id="IPR036922">
    <property type="entry name" value="Rieske_2Fe-2S_sf"/>
</dbReference>
<name>A0A0M9WKS1_9EURO</name>
<evidence type="ECO:0000256" key="3">
    <source>
        <dbReference type="ARBA" id="ARBA00023002"/>
    </source>
</evidence>
<dbReference type="OrthoDB" id="426882at2759"/>
<dbReference type="InterPro" id="IPR017941">
    <property type="entry name" value="Rieske_2Fe-2S"/>
</dbReference>
<evidence type="ECO:0000256" key="1">
    <source>
        <dbReference type="ARBA" id="ARBA00022714"/>
    </source>
</evidence>
<reference evidence="8 9" key="1">
    <citation type="submission" date="2015-08" db="EMBL/GenBank/DDBJ databases">
        <title>Genome sequencing of Penicillium nordicum.</title>
        <authorList>
            <person name="Nguyen H.D."/>
            <person name="Seifert K.A."/>
        </authorList>
    </citation>
    <scope>NUCLEOTIDE SEQUENCE [LARGE SCALE GENOMIC DNA]</scope>
    <source>
        <strain evidence="8 9">DAOMC 185683</strain>
    </source>
</reference>
<keyword evidence="6" id="KW-0812">Transmembrane</keyword>
<evidence type="ECO:0000256" key="6">
    <source>
        <dbReference type="SAM" id="Phobius"/>
    </source>
</evidence>
<evidence type="ECO:0000313" key="8">
    <source>
        <dbReference type="EMBL" id="KOS48602.1"/>
    </source>
</evidence>
<evidence type="ECO:0000256" key="4">
    <source>
        <dbReference type="ARBA" id="ARBA00023004"/>
    </source>
</evidence>
<keyword evidence="3" id="KW-0560">Oxidoreductase</keyword>
<protein>
    <recommendedName>
        <fullName evidence="7">Rieske domain-containing protein</fullName>
    </recommendedName>
</protein>
<dbReference type="Gene3D" id="2.102.10.10">
    <property type="entry name" value="Rieske [2Fe-2S] iron-sulphur domain"/>
    <property type="match status" value="1"/>
</dbReference>
<gene>
    <name evidence="8" type="ORF">ACN38_g430</name>
</gene>
<organism evidence="8 9">
    <name type="scientific">Penicillium nordicum</name>
    <dbReference type="NCBI Taxonomy" id="229535"/>
    <lineage>
        <taxon>Eukaryota</taxon>
        <taxon>Fungi</taxon>
        <taxon>Dikarya</taxon>
        <taxon>Ascomycota</taxon>
        <taxon>Pezizomycotina</taxon>
        <taxon>Eurotiomycetes</taxon>
        <taxon>Eurotiomycetidae</taxon>
        <taxon>Eurotiales</taxon>
        <taxon>Aspergillaceae</taxon>
        <taxon>Penicillium</taxon>
    </lineage>
</organism>
<dbReference type="SUPFAM" id="SSF50022">
    <property type="entry name" value="ISP domain"/>
    <property type="match status" value="1"/>
</dbReference>
<dbReference type="PANTHER" id="PTHR43756:SF6">
    <property type="entry name" value="CLUSTER-BINDING PROTEIN, PUTATIVE (AFU_ORTHOLOGUE AFUA_6G03920)-RELATED"/>
    <property type="match status" value="1"/>
</dbReference>
<feature type="transmembrane region" description="Helical" evidence="6">
    <location>
        <begin position="6"/>
        <end position="26"/>
    </location>
</feature>
<keyword evidence="9" id="KW-1185">Reference proteome</keyword>
<dbReference type="InterPro" id="IPR001663">
    <property type="entry name" value="Rng_hydr_dOase-A"/>
</dbReference>
<proteinExistence type="predicted"/>
<dbReference type="PANTHER" id="PTHR43756">
    <property type="entry name" value="CHOLINE MONOOXYGENASE, CHLOROPLASTIC"/>
    <property type="match status" value="1"/>
</dbReference>
<dbReference type="AlphaFoldDB" id="A0A0M9WKS1"/>
<dbReference type="CDD" id="cd03469">
    <property type="entry name" value="Rieske_RO_Alpha_N"/>
    <property type="match status" value="1"/>
</dbReference>
<evidence type="ECO:0000259" key="7">
    <source>
        <dbReference type="PROSITE" id="PS51296"/>
    </source>
</evidence>
<keyword evidence="6" id="KW-0472">Membrane</keyword>
<sequence>MESTDADYLASLASILVAFVTIIFLLHRAWSHLSRTEPDKITNSITITSLKNPDLTVSKEPEIPEGWWSGREVFELERRALFSQTWLYLAHSSQFKKPGSYQSFDISGFPVFLIRGKDDKIRAFHNVCRHRAYTITRKETGVSTVFGCRYHGWSYDTTGRLVKAPQFDDVPGFDKSRNSLFEVHTHTTDQGMVFVNLNSGEPAAFDSLVASSLSGFARIAGLEAKSAWLTGQTLSGDFNWKVGARTRHLDVYTSELHRRMSEVSAPSLVMKFIRFITRKSTREECSLFPITVIYSFQGAGLCLALSFFPASESKTHIRYDVFAHSTVNEPDIRKISEVLQSAAKNLIVEIELEYQSISAKQRSSSELNNTDTRQLLSRLQEHTKLERIKGEQILPAMHKPEGSTLFQKADQFKCFGFQLRLTILLIYSSVQRARLCQRWVAERYFTKCT</sequence>
<dbReference type="EMBL" id="LHQQ01000003">
    <property type="protein sequence ID" value="KOS48602.1"/>
    <property type="molecule type" value="Genomic_DNA"/>
</dbReference>